<dbReference type="KEGG" id="ccos:Pan44_20540"/>
<dbReference type="PROSITE" id="PS51352">
    <property type="entry name" value="THIOREDOXIN_2"/>
    <property type="match status" value="1"/>
</dbReference>
<dbReference type="InterPro" id="IPR000866">
    <property type="entry name" value="AhpC/TSA"/>
</dbReference>
<evidence type="ECO:0000256" key="1">
    <source>
        <dbReference type="SAM" id="SignalP"/>
    </source>
</evidence>
<keyword evidence="4" id="KW-1185">Reference proteome</keyword>
<dbReference type="Proteomes" id="UP000315700">
    <property type="component" value="Chromosome"/>
</dbReference>
<dbReference type="Pfam" id="PF00578">
    <property type="entry name" value="AhpC-TSA"/>
    <property type="match status" value="1"/>
</dbReference>
<organism evidence="3 4">
    <name type="scientific">Caulifigura coniformis</name>
    <dbReference type="NCBI Taxonomy" id="2527983"/>
    <lineage>
        <taxon>Bacteria</taxon>
        <taxon>Pseudomonadati</taxon>
        <taxon>Planctomycetota</taxon>
        <taxon>Planctomycetia</taxon>
        <taxon>Planctomycetales</taxon>
        <taxon>Planctomycetaceae</taxon>
        <taxon>Caulifigura</taxon>
    </lineage>
</organism>
<dbReference type="Gene3D" id="3.40.30.10">
    <property type="entry name" value="Glutaredoxin"/>
    <property type="match status" value="1"/>
</dbReference>
<evidence type="ECO:0000259" key="2">
    <source>
        <dbReference type="PROSITE" id="PS51352"/>
    </source>
</evidence>
<dbReference type="SUPFAM" id="SSF52833">
    <property type="entry name" value="Thioredoxin-like"/>
    <property type="match status" value="1"/>
</dbReference>
<keyword evidence="1" id="KW-0732">Signal</keyword>
<accession>A0A517SD38</accession>
<feature type="signal peptide" evidence="1">
    <location>
        <begin position="1"/>
        <end position="22"/>
    </location>
</feature>
<evidence type="ECO:0000313" key="4">
    <source>
        <dbReference type="Proteomes" id="UP000315700"/>
    </source>
</evidence>
<dbReference type="EC" id="1.8.-.-" evidence="3"/>
<dbReference type="PANTHER" id="PTHR42852">
    <property type="entry name" value="THIOL:DISULFIDE INTERCHANGE PROTEIN DSBE"/>
    <property type="match status" value="1"/>
</dbReference>
<dbReference type="GO" id="GO:0016209">
    <property type="term" value="F:antioxidant activity"/>
    <property type="evidence" value="ECO:0007669"/>
    <property type="project" value="InterPro"/>
</dbReference>
<name>A0A517SD38_9PLAN</name>
<dbReference type="InParanoid" id="A0A517SD38"/>
<dbReference type="InterPro" id="IPR036249">
    <property type="entry name" value="Thioredoxin-like_sf"/>
</dbReference>
<dbReference type="EMBL" id="CP036271">
    <property type="protein sequence ID" value="QDT54027.1"/>
    <property type="molecule type" value="Genomic_DNA"/>
</dbReference>
<dbReference type="PANTHER" id="PTHR42852:SF13">
    <property type="entry name" value="PROTEIN DIPZ"/>
    <property type="match status" value="1"/>
</dbReference>
<dbReference type="AlphaFoldDB" id="A0A517SD38"/>
<keyword evidence="3" id="KW-0560">Oxidoreductase</keyword>
<gene>
    <name evidence="3" type="primary">ykuV_1</name>
    <name evidence="3" type="ORF">Pan44_20540</name>
</gene>
<sequence precursor="true">MRLPCCTFAAVLLVALAGPVFSDEPDPRIEAFWVLLHEPAVVEELKLSAEQQSRFTTMRDGWDLRFFPLRNQKPEVSRPTFAALVAEAREELKEVLDERQETRLREVELRRLGTDSFLQPEMEPVLKLTDSQKEKIRAIVSETRESLQRAAAKAKEEKTPQKQLEGRLRTLKIGEQRKVLDRLTQAQRDGWTRMLGEAFDVTRLGRPAFRVPDLIDSGQWANSEGLASSSLRGKVVAVHFYAFGCINCIHNYPAYLDWQSRYRGQDLVIVGIHTPETKAERDIEAVKRKAAEEKFEFPVLIDVDSKNWDAWGNSMWPSVYLVDKAGRLRFYWTGELNWQGQTGEAQMRKHIEELLTEPAP</sequence>
<proteinExistence type="predicted"/>
<dbReference type="InterPro" id="IPR013766">
    <property type="entry name" value="Thioredoxin_domain"/>
</dbReference>
<dbReference type="GO" id="GO:0016491">
    <property type="term" value="F:oxidoreductase activity"/>
    <property type="evidence" value="ECO:0007669"/>
    <property type="project" value="UniProtKB-KW"/>
</dbReference>
<feature type="chain" id="PRO_5022121758" evidence="1">
    <location>
        <begin position="23"/>
        <end position="360"/>
    </location>
</feature>
<dbReference type="InterPro" id="IPR050553">
    <property type="entry name" value="Thioredoxin_ResA/DsbE_sf"/>
</dbReference>
<dbReference type="RefSeq" id="WP_197453992.1">
    <property type="nucleotide sequence ID" value="NZ_CP036271.1"/>
</dbReference>
<protein>
    <submittedName>
        <fullName evidence="3">Thiol-disulfide oxidoreductase YkuV</fullName>
        <ecNumber evidence="3">1.8.-.-</ecNumber>
    </submittedName>
</protein>
<evidence type="ECO:0000313" key="3">
    <source>
        <dbReference type="EMBL" id="QDT54027.1"/>
    </source>
</evidence>
<reference evidence="3 4" key="1">
    <citation type="submission" date="2019-02" db="EMBL/GenBank/DDBJ databases">
        <title>Deep-cultivation of Planctomycetes and their phenomic and genomic characterization uncovers novel biology.</title>
        <authorList>
            <person name="Wiegand S."/>
            <person name="Jogler M."/>
            <person name="Boedeker C."/>
            <person name="Pinto D."/>
            <person name="Vollmers J."/>
            <person name="Rivas-Marin E."/>
            <person name="Kohn T."/>
            <person name="Peeters S.H."/>
            <person name="Heuer A."/>
            <person name="Rast P."/>
            <person name="Oberbeckmann S."/>
            <person name="Bunk B."/>
            <person name="Jeske O."/>
            <person name="Meyerdierks A."/>
            <person name="Storesund J.E."/>
            <person name="Kallscheuer N."/>
            <person name="Luecker S."/>
            <person name="Lage O.M."/>
            <person name="Pohl T."/>
            <person name="Merkel B.J."/>
            <person name="Hornburger P."/>
            <person name="Mueller R.-W."/>
            <person name="Bruemmer F."/>
            <person name="Labrenz M."/>
            <person name="Spormann A.M."/>
            <person name="Op den Camp H."/>
            <person name="Overmann J."/>
            <person name="Amann R."/>
            <person name="Jetten M.S.M."/>
            <person name="Mascher T."/>
            <person name="Medema M.H."/>
            <person name="Devos D.P."/>
            <person name="Kaster A.-K."/>
            <person name="Ovreas L."/>
            <person name="Rohde M."/>
            <person name="Galperin M.Y."/>
            <person name="Jogler C."/>
        </authorList>
    </citation>
    <scope>NUCLEOTIDE SEQUENCE [LARGE SCALE GENOMIC DNA]</scope>
    <source>
        <strain evidence="3 4">Pan44</strain>
    </source>
</reference>
<feature type="domain" description="Thioredoxin" evidence="2">
    <location>
        <begin position="200"/>
        <end position="356"/>
    </location>
</feature>